<name>A0A183SLW9_SCHSO</name>
<dbReference type="PROSITE" id="PS50222">
    <property type="entry name" value="EF_HAND_2"/>
    <property type="match status" value="1"/>
</dbReference>
<dbReference type="GO" id="GO:0043005">
    <property type="term" value="C:neuron projection"/>
    <property type="evidence" value="ECO:0007669"/>
    <property type="project" value="TreeGrafter"/>
</dbReference>
<dbReference type="InterPro" id="IPR011992">
    <property type="entry name" value="EF-hand-dom_pair"/>
</dbReference>
<evidence type="ECO:0000313" key="4">
    <source>
        <dbReference type="Proteomes" id="UP000275846"/>
    </source>
</evidence>
<dbReference type="PROSITE" id="PS00018">
    <property type="entry name" value="EF_HAND_1"/>
    <property type="match status" value="1"/>
</dbReference>
<dbReference type="GO" id="GO:0051480">
    <property type="term" value="P:regulation of cytosolic calcium ion concentration"/>
    <property type="evidence" value="ECO:0007669"/>
    <property type="project" value="TreeGrafter"/>
</dbReference>
<dbReference type="PANTHER" id="PTHR19972:SF10">
    <property type="entry name" value="CALBINDIN-32"/>
    <property type="match status" value="1"/>
</dbReference>
<dbReference type="GO" id="GO:0005829">
    <property type="term" value="C:cytosol"/>
    <property type="evidence" value="ECO:0007669"/>
    <property type="project" value="TreeGrafter"/>
</dbReference>
<dbReference type="SUPFAM" id="SSF47473">
    <property type="entry name" value="EF-hand"/>
    <property type="match status" value="1"/>
</dbReference>
<reference evidence="3 4" key="2">
    <citation type="submission" date="2018-11" db="EMBL/GenBank/DDBJ databases">
        <authorList>
            <consortium name="Pathogen Informatics"/>
        </authorList>
    </citation>
    <scope>NUCLEOTIDE SEQUENCE [LARGE SCALE GENOMIC DNA]</scope>
    <source>
        <strain evidence="3 4">NST_G2</strain>
    </source>
</reference>
<dbReference type="Pfam" id="PF13202">
    <property type="entry name" value="EF-hand_5"/>
    <property type="match status" value="1"/>
</dbReference>
<dbReference type="Proteomes" id="UP000275846">
    <property type="component" value="Unassembled WGS sequence"/>
</dbReference>
<reference evidence="5" key="1">
    <citation type="submission" date="2016-06" db="UniProtKB">
        <authorList>
            <consortium name="WormBaseParasite"/>
        </authorList>
    </citation>
    <scope>IDENTIFICATION</scope>
</reference>
<dbReference type="Gene3D" id="1.10.238.10">
    <property type="entry name" value="EF-hand"/>
    <property type="match status" value="1"/>
</dbReference>
<evidence type="ECO:0000256" key="1">
    <source>
        <dbReference type="ARBA" id="ARBA00022837"/>
    </source>
</evidence>
<keyword evidence="4" id="KW-1185">Reference proteome</keyword>
<keyword evidence="1" id="KW-0106">Calcium</keyword>
<proteinExistence type="predicted"/>
<accession>A0A183SLW9</accession>
<evidence type="ECO:0000313" key="5">
    <source>
        <dbReference type="WBParaSite" id="SSLN_0000538001-mRNA-1"/>
    </source>
</evidence>
<dbReference type="STRING" id="70667.A0A183SLW9"/>
<sequence>MKKPYQIGVDELSRLLSEEERFLFLFRKTSNVHSSFDFMRDHNGVIENTEFEGLVKDIVENVKDNYELKDLEEYKNLLLQQWDENTDGKISKEELKLLLLHDHVAAIKK</sequence>
<evidence type="ECO:0000313" key="3">
    <source>
        <dbReference type="EMBL" id="VDL91602.1"/>
    </source>
</evidence>
<organism evidence="5">
    <name type="scientific">Schistocephalus solidus</name>
    <name type="common">Tapeworm</name>
    <dbReference type="NCBI Taxonomy" id="70667"/>
    <lineage>
        <taxon>Eukaryota</taxon>
        <taxon>Metazoa</taxon>
        <taxon>Spiralia</taxon>
        <taxon>Lophotrochozoa</taxon>
        <taxon>Platyhelminthes</taxon>
        <taxon>Cestoda</taxon>
        <taxon>Eucestoda</taxon>
        <taxon>Diphyllobothriidea</taxon>
        <taxon>Diphyllobothriidae</taxon>
        <taxon>Schistocephalus</taxon>
    </lineage>
</organism>
<dbReference type="InterPro" id="IPR002048">
    <property type="entry name" value="EF_hand_dom"/>
</dbReference>
<dbReference type="GO" id="GO:0005509">
    <property type="term" value="F:calcium ion binding"/>
    <property type="evidence" value="ECO:0007669"/>
    <property type="project" value="InterPro"/>
</dbReference>
<dbReference type="WBParaSite" id="SSLN_0000538001-mRNA-1">
    <property type="protein sequence ID" value="SSLN_0000538001-mRNA-1"/>
    <property type="gene ID" value="SSLN_0000538001"/>
</dbReference>
<dbReference type="EMBL" id="UYSU01033166">
    <property type="protein sequence ID" value="VDL91602.1"/>
    <property type="molecule type" value="Genomic_DNA"/>
</dbReference>
<dbReference type="InterPro" id="IPR051001">
    <property type="entry name" value="Calbindin_Ca-bind"/>
</dbReference>
<feature type="domain" description="EF-hand" evidence="2">
    <location>
        <begin position="69"/>
        <end position="105"/>
    </location>
</feature>
<evidence type="ECO:0000259" key="2">
    <source>
        <dbReference type="PROSITE" id="PS50222"/>
    </source>
</evidence>
<dbReference type="AlphaFoldDB" id="A0A183SLW9"/>
<dbReference type="GO" id="GO:0045202">
    <property type="term" value="C:synapse"/>
    <property type="evidence" value="ECO:0007669"/>
    <property type="project" value="TreeGrafter"/>
</dbReference>
<dbReference type="GO" id="GO:0005634">
    <property type="term" value="C:nucleus"/>
    <property type="evidence" value="ECO:0007669"/>
    <property type="project" value="TreeGrafter"/>
</dbReference>
<protein>
    <submittedName>
        <fullName evidence="5">EF-hand domain-containing protein</fullName>
    </submittedName>
</protein>
<gene>
    <name evidence="3" type="ORF">SSLN_LOCUS5217</name>
</gene>
<dbReference type="PANTHER" id="PTHR19972">
    <property type="entry name" value="CALBINDIN"/>
    <property type="match status" value="1"/>
</dbReference>
<dbReference type="InterPro" id="IPR018247">
    <property type="entry name" value="EF_Hand_1_Ca_BS"/>
</dbReference>
<dbReference type="OrthoDB" id="428774at2759"/>